<keyword evidence="2" id="KW-1185">Reference proteome</keyword>
<proteinExistence type="predicted"/>
<gene>
    <name evidence="1" type="ORF">ACFQ07_31095</name>
</gene>
<evidence type="ECO:0000313" key="1">
    <source>
        <dbReference type="EMBL" id="MFD0856720.1"/>
    </source>
</evidence>
<accession>A0ABW3CR54</accession>
<feature type="non-terminal residue" evidence="1">
    <location>
        <position position="1"/>
    </location>
</feature>
<comment type="caution">
    <text evidence="1">The sequence shown here is derived from an EMBL/GenBank/DDBJ whole genome shotgun (WGS) entry which is preliminary data.</text>
</comment>
<dbReference type="Gene3D" id="3.50.50.60">
    <property type="entry name" value="FAD/NAD(P)-binding domain"/>
    <property type="match status" value="1"/>
</dbReference>
<sequence>ADAWALAEALAAEPDVPRALAAWEPAQLTLGNNLLSRVAEMGARSQFTNTWDPKDRALGFGLYGPYR</sequence>
<protein>
    <submittedName>
        <fullName evidence="1">Uncharacterized protein</fullName>
    </submittedName>
</protein>
<dbReference type="EMBL" id="JBHTIR010004233">
    <property type="protein sequence ID" value="MFD0856720.1"/>
    <property type="molecule type" value="Genomic_DNA"/>
</dbReference>
<name>A0ABW3CR54_9ACTN</name>
<reference evidence="2" key="1">
    <citation type="journal article" date="2019" name="Int. J. Syst. Evol. Microbiol.">
        <title>The Global Catalogue of Microorganisms (GCM) 10K type strain sequencing project: providing services to taxonomists for standard genome sequencing and annotation.</title>
        <authorList>
            <consortium name="The Broad Institute Genomics Platform"/>
            <consortium name="The Broad Institute Genome Sequencing Center for Infectious Disease"/>
            <person name="Wu L."/>
            <person name="Ma J."/>
        </authorList>
    </citation>
    <scope>NUCLEOTIDE SEQUENCE [LARGE SCALE GENOMIC DNA]</scope>
    <source>
        <strain evidence="2">JCM 31696</strain>
    </source>
</reference>
<dbReference type="Proteomes" id="UP001597083">
    <property type="component" value="Unassembled WGS sequence"/>
</dbReference>
<organism evidence="1 2">
    <name type="scientific">Actinomadura adrarensis</name>
    <dbReference type="NCBI Taxonomy" id="1819600"/>
    <lineage>
        <taxon>Bacteria</taxon>
        <taxon>Bacillati</taxon>
        <taxon>Actinomycetota</taxon>
        <taxon>Actinomycetes</taxon>
        <taxon>Streptosporangiales</taxon>
        <taxon>Thermomonosporaceae</taxon>
        <taxon>Actinomadura</taxon>
    </lineage>
</organism>
<evidence type="ECO:0000313" key="2">
    <source>
        <dbReference type="Proteomes" id="UP001597083"/>
    </source>
</evidence>
<dbReference type="InterPro" id="IPR036188">
    <property type="entry name" value="FAD/NAD-bd_sf"/>
</dbReference>